<name>A0A076PHW1_COMTE</name>
<evidence type="ECO:0000313" key="2">
    <source>
        <dbReference type="Proteomes" id="UP000028782"/>
    </source>
</evidence>
<reference evidence="1 2" key="1">
    <citation type="journal article" date="2014" name="Genome Announc.">
        <title>Complete Genome Sequence of Polychlorinated Biphenyl Degrader Comamonas testosteroni TK102 (NBRC 109938).</title>
        <authorList>
            <person name="Fukuda K."/>
            <person name="Hosoyama A."/>
            <person name="Tsuchikane K."/>
            <person name="Ohji S."/>
            <person name="Yamazoe A."/>
            <person name="Fujita N."/>
            <person name="Shintani M."/>
            <person name="Kimbara K."/>
        </authorList>
    </citation>
    <scope>NUCLEOTIDE SEQUENCE [LARGE SCALE GENOMIC DNA]</scope>
    <source>
        <strain evidence="1">TK102</strain>
    </source>
</reference>
<dbReference type="Proteomes" id="UP000028782">
    <property type="component" value="Chromosome"/>
</dbReference>
<organism evidence="1 2">
    <name type="scientific">Comamonas testosteroni TK102</name>
    <dbReference type="NCBI Taxonomy" id="1392005"/>
    <lineage>
        <taxon>Bacteria</taxon>
        <taxon>Pseudomonadati</taxon>
        <taxon>Pseudomonadota</taxon>
        <taxon>Betaproteobacteria</taxon>
        <taxon>Burkholderiales</taxon>
        <taxon>Comamonadaceae</taxon>
        <taxon>Comamonas</taxon>
    </lineage>
</organism>
<gene>
    <name evidence="1" type="ORF">O987_11275</name>
</gene>
<dbReference type="HOGENOM" id="CLU_3182485_0_0_4"/>
<sequence length="46" mass="5044">MLPVPDAAVIQAGFGVAEVSESANKAWQRFRGMQFCRNVIGLRHNA</sequence>
<dbReference type="AlphaFoldDB" id="A0A076PHW1"/>
<protein>
    <submittedName>
        <fullName evidence="1">Uncharacterized protein</fullName>
    </submittedName>
</protein>
<dbReference type="EMBL" id="CP006704">
    <property type="protein sequence ID" value="AIJ46374.1"/>
    <property type="molecule type" value="Genomic_DNA"/>
</dbReference>
<dbReference type="KEGG" id="ctes:O987_11275"/>
<evidence type="ECO:0000313" key="1">
    <source>
        <dbReference type="EMBL" id="AIJ46374.1"/>
    </source>
</evidence>
<proteinExistence type="predicted"/>
<accession>A0A076PHW1</accession>